<dbReference type="InterPro" id="IPR001509">
    <property type="entry name" value="Epimerase_deHydtase"/>
</dbReference>
<organism evidence="3 4">
    <name type="scientific">Aliiroseovarius crassostreae</name>
    <dbReference type="NCBI Taxonomy" id="154981"/>
    <lineage>
        <taxon>Bacteria</taxon>
        <taxon>Pseudomonadati</taxon>
        <taxon>Pseudomonadota</taxon>
        <taxon>Alphaproteobacteria</taxon>
        <taxon>Rhodobacterales</taxon>
        <taxon>Paracoccaceae</taxon>
        <taxon>Aliiroseovarius</taxon>
    </lineage>
</organism>
<proteinExistence type="predicted"/>
<dbReference type="Gene3D" id="3.40.50.720">
    <property type="entry name" value="NAD(P)-binding Rossmann-like Domain"/>
    <property type="match status" value="1"/>
</dbReference>
<dbReference type="AlphaFoldDB" id="A0A0P7KK08"/>
<protein>
    <submittedName>
        <fullName evidence="3">Oxidoreductase</fullName>
    </submittedName>
</protein>
<dbReference type="RefSeq" id="WP_055188061.1">
    <property type="nucleotide sequence ID" value="NZ_FPBS01000001.1"/>
</dbReference>
<keyword evidence="1" id="KW-1133">Transmembrane helix</keyword>
<dbReference type="PANTHER" id="PTHR12126">
    <property type="entry name" value="NADH-UBIQUINONE OXIDOREDUCTASE 39 KDA SUBUNIT-RELATED"/>
    <property type="match status" value="1"/>
</dbReference>
<dbReference type="SUPFAM" id="SSF51735">
    <property type="entry name" value="NAD(P)-binding Rossmann-fold domains"/>
    <property type="match status" value="1"/>
</dbReference>
<dbReference type="Pfam" id="PF13781">
    <property type="entry name" value="DoxX_3"/>
    <property type="match status" value="1"/>
</dbReference>
<dbReference type="InterPro" id="IPR025695">
    <property type="entry name" value="DoxX-like"/>
</dbReference>
<evidence type="ECO:0000313" key="3">
    <source>
        <dbReference type="EMBL" id="KPN64122.1"/>
    </source>
</evidence>
<sequence length="435" mass="45943">MRQDRRRVLVLGAYGLIGAHIARHLSAAGYQVTGLGRNRATAQRILPDLAWQIADLRDLTAPSDWADLLEDCDAVVNCAGALQDGGEDDLSAVHHRMLAALSEATARHDVSIVQISAAGVCPDASTAFFRSKAAGDAALLASAAPVWILRPGLVIAQQAYGGTMLLRMLAAVPFVQPLALGKTPVQSVGIDDLARAVEAALAGELPEGEVFDLVEDTPRPLREVVAAHRSWLGFPPARMSLPVPAILLPLVGRCADGLGRLGWRSPLRSTALEVLKDGITGDPAAFQAAGGTVASLPAVLASIPVGAEHRMQARLSLLMPVLLVGLSLFWIVSGVMGVVSLTAAAQVLTDAGWALWPAKLSVLFWAVVDVALGMALWVRRWAGLACWGMISVSVIYLLSASFVTPELWVDPLGPLVKVIPVILAALTLRVMLESR</sequence>
<feature type="transmembrane region" description="Helical" evidence="1">
    <location>
        <begin position="353"/>
        <end position="377"/>
    </location>
</feature>
<dbReference type="Proteomes" id="UP000050471">
    <property type="component" value="Unassembled WGS sequence"/>
</dbReference>
<gene>
    <name evidence="3" type="ORF">AKJ29_15825</name>
</gene>
<comment type="caution">
    <text evidence="3">The sequence shown here is derived from an EMBL/GenBank/DDBJ whole genome shotgun (WGS) entry which is preliminary data.</text>
</comment>
<feature type="transmembrane region" description="Helical" evidence="1">
    <location>
        <begin position="384"/>
        <end position="403"/>
    </location>
</feature>
<name>A0A0P7KK08_9RHOB</name>
<feature type="transmembrane region" description="Helical" evidence="1">
    <location>
        <begin position="415"/>
        <end position="432"/>
    </location>
</feature>
<feature type="transmembrane region" description="Helical" evidence="1">
    <location>
        <begin position="317"/>
        <end position="341"/>
    </location>
</feature>
<accession>A0A0P7KK08</accession>
<dbReference type="STRING" id="154981.AKJ29_15825"/>
<dbReference type="Pfam" id="PF01370">
    <property type="entry name" value="Epimerase"/>
    <property type="match status" value="1"/>
</dbReference>
<dbReference type="InterPro" id="IPR051207">
    <property type="entry name" value="ComplexI_NDUFA9_subunit"/>
</dbReference>
<evidence type="ECO:0000259" key="2">
    <source>
        <dbReference type="Pfam" id="PF01370"/>
    </source>
</evidence>
<reference evidence="3 4" key="1">
    <citation type="submission" date="2015-09" db="EMBL/GenBank/DDBJ databases">
        <title>Draft genome sequence of Aliiroseovarius crassostreae CV919-312TSm, the causative agent of Roseovarius Oyster Disease (formerly Juvenile Oyster Disease).</title>
        <authorList>
            <person name="Kessner L."/>
            <person name="Spinard E."/>
            <person name="Nelson D."/>
        </authorList>
    </citation>
    <scope>NUCLEOTIDE SEQUENCE [LARGE SCALE GENOMIC DNA]</scope>
    <source>
        <strain evidence="3 4">CV919-312</strain>
    </source>
</reference>
<feature type="domain" description="NAD-dependent epimerase/dehydratase" evidence="2">
    <location>
        <begin position="8"/>
        <end position="126"/>
    </location>
</feature>
<evidence type="ECO:0000313" key="4">
    <source>
        <dbReference type="Proteomes" id="UP000050471"/>
    </source>
</evidence>
<keyword evidence="1" id="KW-0812">Transmembrane</keyword>
<keyword evidence="1" id="KW-0472">Membrane</keyword>
<evidence type="ECO:0000256" key="1">
    <source>
        <dbReference type="SAM" id="Phobius"/>
    </source>
</evidence>
<dbReference type="PANTHER" id="PTHR12126:SF11">
    <property type="entry name" value="NADH DEHYDROGENASE [UBIQUINONE] 1 ALPHA SUBCOMPLEX SUBUNIT 9, MITOCHONDRIAL"/>
    <property type="match status" value="1"/>
</dbReference>
<dbReference type="GO" id="GO:0044877">
    <property type="term" value="F:protein-containing complex binding"/>
    <property type="evidence" value="ECO:0007669"/>
    <property type="project" value="TreeGrafter"/>
</dbReference>
<dbReference type="InterPro" id="IPR036291">
    <property type="entry name" value="NAD(P)-bd_dom_sf"/>
</dbReference>
<keyword evidence="4" id="KW-1185">Reference proteome</keyword>
<dbReference type="EMBL" id="LKBA01000004">
    <property type="protein sequence ID" value="KPN64122.1"/>
    <property type="molecule type" value="Genomic_DNA"/>
</dbReference>
<dbReference type="OrthoDB" id="5377001at2"/>